<dbReference type="Proteomes" id="UP000306918">
    <property type="component" value="Unassembled WGS sequence"/>
</dbReference>
<comment type="caution">
    <text evidence="1">The sequence shown here is derived from an EMBL/GenBank/DDBJ whole genome shotgun (WGS) entry which is preliminary data.</text>
</comment>
<protein>
    <submittedName>
        <fullName evidence="1">Uncharacterized protein</fullName>
    </submittedName>
</protein>
<sequence length="83" mass="9686">MPSTSTITIPLFMVKPGTWVIFPHRPRKKFLVRDHHHTYIRMRPGLVNDYADGRNFDQLPGTRLKDSSGRTYVVDSSKFVIER</sequence>
<dbReference type="AlphaFoldDB" id="A0A4S8HGU4"/>
<name>A0A4S8HGU4_9BACT</name>
<gene>
    <name evidence="1" type="ORF">FAM09_24880</name>
</gene>
<organism evidence="1 2">
    <name type="scientific">Niastella caeni</name>
    <dbReference type="NCBI Taxonomy" id="2569763"/>
    <lineage>
        <taxon>Bacteria</taxon>
        <taxon>Pseudomonadati</taxon>
        <taxon>Bacteroidota</taxon>
        <taxon>Chitinophagia</taxon>
        <taxon>Chitinophagales</taxon>
        <taxon>Chitinophagaceae</taxon>
        <taxon>Niastella</taxon>
    </lineage>
</organism>
<evidence type="ECO:0000313" key="2">
    <source>
        <dbReference type="Proteomes" id="UP000306918"/>
    </source>
</evidence>
<reference evidence="1 2" key="1">
    <citation type="submission" date="2019-04" db="EMBL/GenBank/DDBJ databases">
        <title>Niastella caeni sp. nov., isolated from activated sludge.</title>
        <authorList>
            <person name="Sheng M."/>
        </authorList>
    </citation>
    <scope>NUCLEOTIDE SEQUENCE [LARGE SCALE GENOMIC DNA]</scope>
    <source>
        <strain evidence="1 2">HX-2-15</strain>
    </source>
</reference>
<keyword evidence="2" id="KW-1185">Reference proteome</keyword>
<evidence type="ECO:0000313" key="1">
    <source>
        <dbReference type="EMBL" id="THU34257.1"/>
    </source>
</evidence>
<dbReference type="EMBL" id="STFF01000008">
    <property type="protein sequence ID" value="THU34257.1"/>
    <property type="molecule type" value="Genomic_DNA"/>
</dbReference>
<dbReference type="RefSeq" id="WP_136579873.1">
    <property type="nucleotide sequence ID" value="NZ_STFF01000008.1"/>
</dbReference>
<proteinExistence type="predicted"/>
<accession>A0A4S8HGU4</accession>